<evidence type="ECO:0000313" key="2">
    <source>
        <dbReference type="Proteomes" id="UP000238701"/>
    </source>
</evidence>
<dbReference type="OrthoDB" id="165683at2"/>
<protein>
    <recommendedName>
        <fullName evidence="3">GYD family protein</fullName>
    </recommendedName>
</protein>
<organism evidence="1 2">
    <name type="scientific">Candidatus Sulfotelmatobacter kueseliae</name>
    <dbReference type="NCBI Taxonomy" id="2042962"/>
    <lineage>
        <taxon>Bacteria</taxon>
        <taxon>Pseudomonadati</taxon>
        <taxon>Acidobacteriota</taxon>
        <taxon>Terriglobia</taxon>
        <taxon>Terriglobales</taxon>
        <taxon>Candidatus Korobacteraceae</taxon>
        <taxon>Candidatus Sulfotelmatobacter</taxon>
    </lineage>
</organism>
<dbReference type="InterPro" id="IPR014845">
    <property type="entry name" value="GYD/TTHA1554"/>
</dbReference>
<dbReference type="AlphaFoldDB" id="A0A2U3JWC6"/>
<dbReference type="Pfam" id="PF08734">
    <property type="entry name" value="GYD"/>
    <property type="match status" value="1"/>
</dbReference>
<gene>
    <name evidence="1" type="ORF">SBA1_100046</name>
</gene>
<evidence type="ECO:0008006" key="3">
    <source>
        <dbReference type="Google" id="ProtNLM"/>
    </source>
</evidence>
<dbReference type="EMBL" id="OMOD01000002">
    <property type="protein sequence ID" value="SPF31590.1"/>
    <property type="molecule type" value="Genomic_DNA"/>
</dbReference>
<name>A0A2U3JWC6_9BACT</name>
<proteinExistence type="predicted"/>
<accession>A0A2U3JWC6</accession>
<sequence length="102" mass="11005">MPHYLQQVAYSQEGWEAIVTDPQNRIEAVRPVIEKLGGRIEAAWFSFGDYDIVVITDMPDNVSAAAIAMAFAAGGACKSVQTTPLISPDEAVQALRKAHECG</sequence>
<dbReference type="Proteomes" id="UP000238701">
    <property type="component" value="Unassembled WGS sequence"/>
</dbReference>
<evidence type="ECO:0000313" key="1">
    <source>
        <dbReference type="EMBL" id="SPF31590.1"/>
    </source>
</evidence>
<reference evidence="2" key="1">
    <citation type="submission" date="2018-02" db="EMBL/GenBank/DDBJ databases">
        <authorList>
            <person name="Hausmann B."/>
        </authorList>
    </citation>
    <scope>NUCLEOTIDE SEQUENCE [LARGE SCALE GENOMIC DNA]</scope>
    <source>
        <strain evidence="2">Peat soil MAG SbA1</strain>
    </source>
</reference>